<reference evidence="1 2" key="1">
    <citation type="submission" date="2015-06" db="EMBL/GenBank/DDBJ databases">
        <title>Survival trade-offs in plant roots during colonization by closely related pathogenic and mutualistic fungi.</title>
        <authorList>
            <person name="Hacquard S."/>
            <person name="Kracher B."/>
            <person name="Hiruma K."/>
            <person name="Weinman A."/>
            <person name="Muench P."/>
            <person name="Garrido Oter R."/>
            <person name="Ver Loren van Themaat E."/>
            <person name="Dallerey J.-F."/>
            <person name="Damm U."/>
            <person name="Henrissat B."/>
            <person name="Lespinet O."/>
            <person name="Thon M."/>
            <person name="Kemen E."/>
            <person name="McHardy A.C."/>
            <person name="Schulze-Lefert P."/>
            <person name="O'Connell R.J."/>
        </authorList>
    </citation>
    <scope>NUCLEOTIDE SEQUENCE [LARGE SCALE GENOMIC DNA]</scope>
    <source>
        <strain evidence="1 2">0861</strain>
    </source>
</reference>
<name>A0A166P2N0_9PEZI</name>
<comment type="caution">
    <text evidence="1">The sequence shown here is derived from an EMBL/GenBank/DDBJ whole genome shotgun (WGS) entry which is preliminary data.</text>
</comment>
<evidence type="ECO:0000313" key="1">
    <source>
        <dbReference type="EMBL" id="KZL66326.1"/>
    </source>
</evidence>
<organism evidence="1 2">
    <name type="scientific">Colletotrichum tofieldiae</name>
    <dbReference type="NCBI Taxonomy" id="708197"/>
    <lineage>
        <taxon>Eukaryota</taxon>
        <taxon>Fungi</taxon>
        <taxon>Dikarya</taxon>
        <taxon>Ascomycota</taxon>
        <taxon>Pezizomycotina</taxon>
        <taxon>Sordariomycetes</taxon>
        <taxon>Hypocreomycetidae</taxon>
        <taxon>Glomerellales</taxon>
        <taxon>Glomerellaceae</taxon>
        <taxon>Colletotrichum</taxon>
        <taxon>Colletotrichum spaethianum species complex</taxon>
    </lineage>
</organism>
<dbReference type="EMBL" id="LFIV01000181">
    <property type="protein sequence ID" value="KZL66326.1"/>
    <property type="molecule type" value="Genomic_DNA"/>
</dbReference>
<accession>A0A166P2N0</accession>
<evidence type="ECO:0000313" key="2">
    <source>
        <dbReference type="Proteomes" id="UP000076552"/>
    </source>
</evidence>
<dbReference type="AlphaFoldDB" id="A0A166P2N0"/>
<keyword evidence="2" id="KW-1185">Reference proteome</keyword>
<dbReference type="Proteomes" id="UP000076552">
    <property type="component" value="Unassembled WGS sequence"/>
</dbReference>
<dbReference type="STRING" id="708197.A0A166P2N0"/>
<protein>
    <submittedName>
        <fullName evidence="1">F-box domain-containin cyclin-like protein</fullName>
    </submittedName>
</protein>
<gene>
    <name evidence="1" type="ORF">CT0861_10401</name>
</gene>
<proteinExistence type="predicted"/>
<sequence>MEMEFEAFGIDDFGPSVRIQVPSTAEGLAQFNQAFLDPQQRAYVQHIDFHVVLPIISEKRLRKLQSRREAEENDSIFTRAVTAFFGRLAKWERRRYGPGITLKIVVQSPTDRLVEEMEEDGELTNTHNHRMPPIWQVRDHFHGGPGGRNFHPDAIAAITSALSSARTIEWKLRLPTRRLMNARRNIRLALGNALLKTAFPSVVEFNVKLDDKDPMDETFDLEKLTSDEGEEDRLSLGIRRICQLPSLRRLHLETLWILSPVAFGLHPTLPDIQCPSLEYLYIDCAVTTPGGKYVLTGNPDKAMVDDGGYGFDHDESITAFDSDDSDTSDFLPDFEWSRLAGDFPGKWFRYTPDTETFVPLARSFICAVEKMPALRRLDIHFGGSSKETRAPLDMSYFAPGEVNRGASHVNGRKAFDEENANRPRWFLCGGRKFDKQWKMPQQLEREFKGKSVSGVVHIATN</sequence>